<dbReference type="PANTHER" id="PTHR48041:SF49">
    <property type="entry name" value="ATP-BINDING CASSETTE TRANSPORTER SUB-FAMILY G MEMBER 2B-RELATED"/>
    <property type="match status" value="1"/>
</dbReference>
<dbReference type="SUPFAM" id="SSF52540">
    <property type="entry name" value="P-loop containing nucleoside triphosphate hydrolases"/>
    <property type="match status" value="1"/>
</dbReference>
<comment type="similarity">
    <text evidence="2">Belongs to the ABC transporter superfamily. ABCG family. Eye pigment precursor importer (TC 3.A.1.204) subfamily.</text>
</comment>
<dbReference type="InterPro" id="IPR027417">
    <property type="entry name" value="P-loop_NTPase"/>
</dbReference>
<gene>
    <name evidence="9" type="primary">abcg2b</name>
</gene>
<evidence type="ECO:0000313" key="10">
    <source>
        <dbReference type="Proteomes" id="UP000472265"/>
    </source>
</evidence>
<evidence type="ECO:0000256" key="1">
    <source>
        <dbReference type="ARBA" id="ARBA00004141"/>
    </source>
</evidence>
<dbReference type="GO" id="GO:0005886">
    <property type="term" value="C:plasma membrane"/>
    <property type="evidence" value="ECO:0007669"/>
    <property type="project" value="TreeGrafter"/>
</dbReference>
<dbReference type="PANTHER" id="PTHR48041">
    <property type="entry name" value="ABC TRANSPORTER G FAMILY MEMBER 28"/>
    <property type="match status" value="1"/>
</dbReference>
<dbReference type="Pfam" id="PF00005">
    <property type="entry name" value="ABC_tran"/>
    <property type="match status" value="1"/>
</dbReference>
<feature type="transmembrane region" description="Helical" evidence="7">
    <location>
        <begin position="448"/>
        <end position="473"/>
    </location>
</feature>
<reference evidence="9" key="3">
    <citation type="submission" date="2025-09" db="UniProtKB">
        <authorList>
            <consortium name="Ensembl"/>
        </authorList>
    </citation>
    <scope>IDENTIFICATION</scope>
</reference>
<dbReference type="InterPro" id="IPR043926">
    <property type="entry name" value="ABCG_dom"/>
</dbReference>
<dbReference type="InterPro" id="IPR013525">
    <property type="entry name" value="ABC2_TM"/>
</dbReference>
<evidence type="ECO:0000256" key="2">
    <source>
        <dbReference type="ARBA" id="ARBA00005814"/>
    </source>
</evidence>
<dbReference type="GO" id="GO:0016887">
    <property type="term" value="F:ATP hydrolysis activity"/>
    <property type="evidence" value="ECO:0007669"/>
    <property type="project" value="InterPro"/>
</dbReference>
<dbReference type="GeneTree" id="ENSGT00940000165949"/>
<evidence type="ECO:0000256" key="4">
    <source>
        <dbReference type="ARBA" id="ARBA00022692"/>
    </source>
</evidence>
<feature type="transmembrane region" description="Helical" evidence="7">
    <location>
        <begin position="341"/>
        <end position="361"/>
    </location>
</feature>
<dbReference type="PROSITE" id="PS50893">
    <property type="entry name" value="ABC_TRANSPORTER_2"/>
    <property type="match status" value="1"/>
</dbReference>
<dbReference type="Pfam" id="PF01061">
    <property type="entry name" value="ABC2_membrane"/>
    <property type="match status" value="1"/>
</dbReference>
<evidence type="ECO:0000259" key="8">
    <source>
        <dbReference type="PROSITE" id="PS50893"/>
    </source>
</evidence>
<dbReference type="Proteomes" id="UP000472265">
    <property type="component" value="Chromosome 1"/>
</dbReference>
<dbReference type="AlphaFoldDB" id="A0A671U133"/>
<evidence type="ECO:0000256" key="7">
    <source>
        <dbReference type="SAM" id="Phobius"/>
    </source>
</evidence>
<feature type="transmembrane region" description="Helical" evidence="7">
    <location>
        <begin position="373"/>
        <end position="395"/>
    </location>
</feature>
<keyword evidence="4 7" id="KW-0812">Transmembrane</keyword>
<evidence type="ECO:0000313" key="9">
    <source>
        <dbReference type="Ensembl" id="ENSSAUP00010007833.1"/>
    </source>
</evidence>
<reference evidence="9" key="2">
    <citation type="submission" date="2025-08" db="UniProtKB">
        <authorList>
            <consortium name="Ensembl"/>
        </authorList>
    </citation>
    <scope>IDENTIFICATION</scope>
</reference>
<feature type="transmembrane region" description="Helical" evidence="7">
    <location>
        <begin position="480"/>
        <end position="502"/>
    </location>
</feature>
<dbReference type="Pfam" id="PF19055">
    <property type="entry name" value="ABC2_membrane_7"/>
    <property type="match status" value="1"/>
</dbReference>
<evidence type="ECO:0000256" key="6">
    <source>
        <dbReference type="ARBA" id="ARBA00023136"/>
    </source>
</evidence>
<keyword evidence="3" id="KW-0813">Transport</keyword>
<comment type="subcellular location">
    <subcellularLocation>
        <location evidence="1">Membrane</location>
        <topology evidence="1">Multi-pass membrane protein</topology>
    </subcellularLocation>
</comment>
<dbReference type="Ensembl" id="ENSSAUT00010008370.1">
    <property type="protein sequence ID" value="ENSSAUP00010007833.1"/>
    <property type="gene ID" value="ENSSAUG00010003305.1"/>
</dbReference>
<dbReference type="InterPro" id="IPR003439">
    <property type="entry name" value="ABC_transporter-like_ATP-bd"/>
</dbReference>
<sequence>MSKTEQVGRDVEEYFQERGPTVTFSKLRYSVQERRLCCKRGPEKYILKDVSGIMRPGMNAIMGATGSGKTSLLDVIAGRKDPAGLQHGKVLVDGRVVTSELRLTSAYVVQDDILMGTLSVRENLLFSANLRLNPKHHSSEDKNSRVNTIIQDLGLTDCADTKVRWSNTGCISLTLQQHLMSMTEFPLLGKTVIFSIHQPRYSIFRQFDHLTLMHKGEMVYAGGAQHALEYFTNLGYQIEPFDNPADFFMDITNGEAKSTSELQTVRTSLLYNGKNTLATTYCQSHLHKKVLEELDHVDKSIAEGAEGQNKPAEYATSFLYQMRVVCGRTVRNTLRNPQTSYAQLALNVFFAILVGLIYYQMPLTLTEGLQNRSGAFFFLIINMVFGNLSAVELFINERAIFIHENSSGYYRTSVYFLSKIFGDLVPNRIIPIFLFSAIAYYMMGLKPAFTAFLCFALTMSLVSLAGVGLAFLVSASVSSFAMANILIALPFVFMMVFGGFLVDLNGMLSWLSWLKWISIFRYGLNAAYINELTGQFFYSNNTVIPGEVFLESQHIDYSTWGFWQNQVALLGIVLVCMILAYIQLRRINRWK</sequence>
<feature type="transmembrane region" description="Helical" evidence="7">
    <location>
        <begin position="416"/>
        <end position="442"/>
    </location>
</feature>
<dbReference type="Gene3D" id="3.40.50.300">
    <property type="entry name" value="P-loop containing nucleotide triphosphate hydrolases"/>
    <property type="match status" value="1"/>
</dbReference>
<evidence type="ECO:0000256" key="5">
    <source>
        <dbReference type="ARBA" id="ARBA00022989"/>
    </source>
</evidence>
<reference evidence="9" key="1">
    <citation type="submission" date="2021-04" db="EMBL/GenBank/DDBJ databases">
        <authorList>
            <consortium name="Wellcome Sanger Institute Data Sharing"/>
        </authorList>
    </citation>
    <scope>NUCLEOTIDE SEQUENCE [LARGE SCALE GENOMIC DNA]</scope>
</reference>
<evidence type="ECO:0000256" key="3">
    <source>
        <dbReference type="ARBA" id="ARBA00022448"/>
    </source>
</evidence>
<keyword evidence="10" id="KW-1185">Reference proteome</keyword>
<protein>
    <submittedName>
        <fullName evidence="9">ATP-binding cassette, sub-family G (WHITE), member 2c</fullName>
    </submittedName>
</protein>
<dbReference type="InterPro" id="IPR050352">
    <property type="entry name" value="ABCG_transporters"/>
</dbReference>
<name>A0A671U133_SPAAU</name>
<keyword evidence="5 7" id="KW-1133">Transmembrane helix</keyword>
<accession>A0A671U133</accession>
<feature type="transmembrane region" description="Helical" evidence="7">
    <location>
        <begin position="567"/>
        <end position="584"/>
    </location>
</feature>
<keyword evidence="6 7" id="KW-0472">Membrane</keyword>
<dbReference type="GO" id="GO:0005524">
    <property type="term" value="F:ATP binding"/>
    <property type="evidence" value="ECO:0007669"/>
    <property type="project" value="InterPro"/>
</dbReference>
<feature type="domain" description="ABC transporter" evidence="8">
    <location>
        <begin position="31"/>
        <end position="240"/>
    </location>
</feature>
<organism evidence="9 10">
    <name type="scientific">Sparus aurata</name>
    <name type="common">Gilthead sea bream</name>
    <dbReference type="NCBI Taxonomy" id="8175"/>
    <lineage>
        <taxon>Eukaryota</taxon>
        <taxon>Metazoa</taxon>
        <taxon>Chordata</taxon>
        <taxon>Craniata</taxon>
        <taxon>Vertebrata</taxon>
        <taxon>Euteleostomi</taxon>
        <taxon>Actinopterygii</taxon>
        <taxon>Neopterygii</taxon>
        <taxon>Teleostei</taxon>
        <taxon>Neoteleostei</taxon>
        <taxon>Acanthomorphata</taxon>
        <taxon>Eupercaria</taxon>
        <taxon>Spariformes</taxon>
        <taxon>Sparidae</taxon>
        <taxon>Sparus</taxon>
    </lineage>
</organism>
<proteinExistence type="inferred from homology"/>
<dbReference type="GO" id="GO:0140359">
    <property type="term" value="F:ABC-type transporter activity"/>
    <property type="evidence" value="ECO:0007669"/>
    <property type="project" value="InterPro"/>
</dbReference>